<feature type="region of interest" description="Disordered" evidence="1">
    <location>
        <begin position="1"/>
        <end position="25"/>
    </location>
</feature>
<evidence type="ECO:0000313" key="3">
    <source>
        <dbReference type="Proteomes" id="UP001497482"/>
    </source>
</evidence>
<name>A0AAV2K245_KNICA</name>
<sequence>MRAGLRAGSRVGHPRSTQRAGEERHIRDLELTARGSRVCGFVLASGVCGAGGPGQQQQEDEGDARVVPHRRTRLTRGRSGQKARHGGGGALRR</sequence>
<proteinExistence type="predicted"/>
<dbReference type="AlphaFoldDB" id="A0AAV2K245"/>
<keyword evidence="3" id="KW-1185">Reference proteome</keyword>
<evidence type="ECO:0000313" key="2">
    <source>
        <dbReference type="EMBL" id="CAL1581779.1"/>
    </source>
</evidence>
<accession>A0AAV2K245</accession>
<reference evidence="2 3" key="1">
    <citation type="submission" date="2024-04" db="EMBL/GenBank/DDBJ databases">
        <authorList>
            <person name="Waldvogel A.-M."/>
            <person name="Schoenle A."/>
        </authorList>
    </citation>
    <scope>NUCLEOTIDE SEQUENCE [LARGE SCALE GENOMIC DNA]</scope>
</reference>
<organism evidence="2 3">
    <name type="scientific">Knipowitschia caucasica</name>
    <name type="common">Caucasian dwarf goby</name>
    <name type="synonym">Pomatoschistus caucasicus</name>
    <dbReference type="NCBI Taxonomy" id="637954"/>
    <lineage>
        <taxon>Eukaryota</taxon>
        <taxon>Metazoa</taxon>
        <taxon>Chordata</taxon>
        <taxon>Craniata</taxon>
        <taxon>Vertebrata</taxon>
        <taxon>Euteleostomi</taxon>
        <taxon>Actinopterygii</taxon>
        <taxon>Neopterygii</taxon>
        <taxon>Teleostei</taxon>
        <taxon>Neoteleostei</taxon>
        <taxon>Acanthomorphata</taxon>
        <taxon>Gobiaria</taxon>
        <taxon>Gobiiformes</taxon>
        <taxon>Gobioidei</taxon>
        <taxon>Gobiidae</taxon>
        <taxon>Gobiinae</taxon>
        <taxon>Knipowitschia</taxon>
    </lineage>
</organism>
<feature type="region of interest" description="Disordered" evidence="1">
    <location>
        <begin position="49"/>
        <end position="93"/>
    </location>
</feature>
<protein>
    <submittedName>
        <fullName evidence="2">Uncharacterized protein</fullName>
    </submittedName>
</protein>
<feature type="compositionally biased region" description="Basic residues" evidence="1">
    <location>
        <begin position="67"/>
        <end position="93"/>
    </location>
</feature>
<dbReference type="Proteomes" id="UP001497482">
    <property type="component" value="Chromosome 15"/>
</dbReference>
<evidence type="ECO:0000256" key="1">
    <source>
        <dbReference type="SAM" id="MobiDB-lite"/>
    </source>
</evidence>
<dbReference type="EMBL" id="OZ035837">
    <property type="protein sequence ID" value="CAL1581779.1"/>
    <property type="molecule type" value="Genomic_DNA"/>
</dbReference>
<gene>
    <name evidence="2" type="ORF">KC01_LOCUS12508</name>
</gene>